<evidence type="ECO:0000313" key="2">
    <source>
        <dbReference type="Proteomes" id="UP000742631"/>
    </source>
</evidence>
<gene>
    <name evidence="1" type="ORF">K8W01_16750</name>
</gene>
<dbReference type="AlphaFoldDB" id="A0A921E4K7"/>
<proteinExistence type="predicted"/>
<dbReference type="EMBL" id="DYYG01000048">
    <property type="protein sequence ID" value="HJE25308.1"/>
    <property type="molecule type" value="Genomic_DNA"/>
</dbReference>
<evidence type="ECO:0000313" key="1">
    <source>
        <dbReference type="EMBL" id="HJE25308.1"/>
    </source>
</evidence>
<accession>A0A921E4K7</accession>
<reference evidence="1" key="2">
    <citation type="submission" date="2021-09" db="EMBL/GenBank/DDBJ databases">
        <authorList>
            <person name="Gilroy R."/>
        </authorList>
    </citation>
    <scope>NUCLEOTIDE SEQUENCE</scope>
    <source>
        <strain evidence="1">316</strain>
    </source>
</reference>
<sequence length="75" mass="8304">MTELLDKAITAVRNLPPEAQDAIARMVLSYAGKEQPIYRFTPEEDAELDESEAAAARGDFATDEEVRAIWAKHGL</sequence>
<reference evidence="1" key="1">
    <citation type="journal article" date="2021" name="PeerJ">
        <title>Extensive microbial diversity within the chicken gut microbiome revealed by metagenomics and culture.</title>
        <authorList>
            <person name="Gilroy R."/>
            <person name="Ravi A."/>
            <person name="Getino M."/>
            <person name="Pursley I."/>
            <person name="Horton D.L."/>
            <person name="Alikhan N.F."/>
            <person name="Baker D."/>
            <person name="Gharbi K."/>
            <person name="Hall N."/>
            <person name="Watson M."/>
            <person name="Adriaenssens E.M."/>
            <person name="Foster-Nyarko E."/>
            <person name="Jarju S."/>
            <person name="Secka A."/>
            <person name="Antonio M."/>
            <person name="Oren A."/>
            <person name="Chaudhuri R.R."/>
            <person name="La Ragione R."/>
            <person name="Hildebrand F."/>
            <person name="Pallen M.J."/>
        </authorList>
    </citation>
    <scope>NUCLEOTIDE SEQUENCE</scope>
    <source>
        <strain evidence="1">316</strain>
    </source>
</reference>
<organism evidence="1 2">
    <name type="scientific">Methylorubrum populi</name>
    <dbReference type="NCBI Taxonomy" id="223967"/>
    <lineage>
        <taxon>Bacteria</taxon>
        <taxon>Pseudomonadati</taxon>
        <taxon>Pseudomonadota</taxon>
        <taxon>Alphaproteobacteria</taxon>
        <taxon>Hyphomicrobiales</taxon>
        <taxon>Methylobacteriaceae</taxon>
        <taxon>Methylorubrum</taxon>
    </lineage>
</organism>
<dbReference type="Proteomes" id="UP000742631">
    <property type="component" value="Unassembled WGS sequence"/>
</dbReference>
<protein>
    <submittedName>
        <fullName evidence="1">Uncharacterized protein</fullName>
    </submittedName>
</protein>
<comment type="caution">
    <text evidence="1">The sequence shown here is derived from an EMBL/GenBank/DDBJ whole genome shotgun (WGS) entry which is preliminary data.</text>
</comment>
<name>A0A921E4K7_9HYPH</name>